<feature type="domain" description="LicD/FKTN/FKRP nucleotidyltransferase" evidence="1">
    <location>
        <begin position="20"/>
        <end position="105"/>
    </location>
</feature>
<organism evidence="2 3">
    <name type="scientific">Pythium oligandrum</name>
    <name type="common">Mycoparasitic fungus</name>
    <dbReference type="NCBI Taxonomy" id="41045"/>
    <lineage>
        <taxon>Eukaryota</taxon>
        <taxon>Sar</taxon>
        <taxon>Stramenopiles</taxon>
        <taxon>Oomycota</taxon>
        <taxon>Peronosporomycetes</taxon>
        <taxon>Pythiales</taxon>
        <taxon>Pythiaceae</taxon>
        <taxon>Pythium</taxon>
    </lineage>
</organism>
<dbReference type="Proteomes" id="UP000794436">
    <property type="component" value="Unassembled WGS sequence"/>
</dbReference>
<protein>
    <recommendedName>
        <fullName evidence="1">LicD/FKTN/FKRP nucleotidyltransferase domain-containing protein</fullName>
    </recommendedName>
</protein>
<proteinExistence type="predicted"/>
<dbReference type="PANTHER" id="PTHR43404:SF1">
    <property type="entry name" value="MNN4P"/>
    <property type="match status" value="1"/>
</dbReference>
<dbReference type="InterPro" id="IPR052942">
    <property type="entry name" value="LPS_cholinephosphotransferase"/>
</dbReference>
<dbReference type="Pfam" id="PF04991">
    <property type="entry name" value="LicD"/>
    <property type="match status" value="1"/>
</dbReference>
<name>A0A8K1CGL0_PYTOL</name>
<gene>
    <name evidence="2" type="ORF">Poli38472_009631</name>
</gene>
<dbReference type="PANTHER" id="PTHR43404">
    <property type="entry name" value="LIPOPOLYSACCHARIDE CHOLINEPHOSPHOTRANSFERASE LICD"/>
    <property type="match status" value="1"/>
</dbReference>
<comment type="caution">
    <text evidence="2">The sequence shown here is derived from an EMBL/GenBank/DDBJ whole genome shotgun (WGS) entry which is preliminary data.</text>
</comment>
<dbReference type="GO" id="GO:0009100">
    <property type="term" value="P:glycoprotein metabolic process"/>
    <property type="evidence" value="ECO:0007669"/>
    <property type="project" value="UniProtKB-ARBA"/>
</dbReference>
<evidence type="ECO:0000313" key="3">
    <source>
        <dbReference type="Proteomes" id="UP000794436"/>
    </source>
</evidence>
<reference evidence="2" key="1">
    <citation type="submission" date="2019-03" db="EMBL/GenBank/DDBJ databases">
        <title>Long read genome sequence of the mycoparasitic Pythium oligandrum ATCC 38472 isolated from sugarbeet rhizosphere.</title>
        <authorList>
            <person name="Gaulin E."/>
        </authorList>
    </citation>
    <scope>NUCLEOTIDE SEQUENCE</scope>
    <source>
        <strain evidence="2">ATCC 38472_TT</strain>
    </source>
</reference>
<dbReference type="InterPro" id="IPR007074">
    <property type="entry name" value="LicD/FKTN/FKRP_NTP_transf"/>
</dbReference>
<dbReference type="OrthoDB" id="444255at2759"/>
<dbReference type="AlphaFoldDB" id="A0A8K1CGL0"/>
<evidence type="ECO:0000313" key="2">
    <source>
        <dbReference type="EMBL" id="TMW62138.1"/>
    </source>
</evidence>
<sequence>MAAITELVFEVKEMLEQLQVVYWVDSGTLLGQYRMEEVIPWDLDGDVGIFDDGFEKLRTTELKISSGYELNVWNSSIYTRHDRGPDLPARLIDTTYGFYVDIFVFSPTLSTNRGESMVGPLPSLAWNSCAGCRVVNPEGESTTKEKLKRFVVPLNWIVPTQRCSLNDFYVMCPAQPVPYLQELYGEEFLNPIVW</sequence>
<evidence type="ECO:0000259" key="1">
    <source>
        <dbReference type="Pfam" id="PF04991"/>
    </source>
</evidence>
<dbReference type="EMBL" id="SPLM01000074">
    <property type="protein sequence ID" value="TMW62138.1"/>
    <property type="molecule type" value="Genomic_DNA"/>
</dbReference>
<accession>A0A8K1CGL0</accession>
<keyword evidence="3" id="KW-1185">Reference proteome</keyword>